<name>A0A5M3N5K2_CONPW</name>
<evidence type="ECO:0000313" key="3">
    <source>
        <dbReference type="EMBL" id="EIW86344.1"/>
    </source>
</evidence>
<dbReference type="InterPro" id="IPR008012">
    <property type="entry name" value="Ump1"/>
</dbReference>
<keyword evidence="4" id="KW-1185">Reference proteome</keyword>
<dbReference type="GO" id="GO:0005737">
    <property type="term" value="C:cytoplasm"/>
    <property type="evidence" value="ECO:0007669"/>
    <property type="project" value="TreeGrafter"/>
</dbReference>
<dbReference type="Pfam" id="PF05348">
    <property type="entry name" value="UMP1"/>
    <property type="match status" value="1"/>
</dbReference>
<sequence>MDPSHRIVPAAATKTASIQDTANTLGLHDTLRYGPRSLATETRTRTELPSRLSKWEETQDNAKLTMLRNVHGLHAPARLLMERNIVSHSPHMPALPQTNLHLDILMGRDETLSPGDFFSGMENGHSLDIHTDMERKLRM</sequence>
<protein>
    <recommendedName>
        <fullName evidence="5">Proteasome maturation factor UMP1</fullName>
    </recommendedName>
</protein>
<dbReference type="KEGG" id="cput:CONPUDRAFT_94694"/>
<evidence type="ECO:0000256" key="1">
    <source>
        <dbReference type="ARBA" id="ARBA00023186"/>
    </source>
</evidence>
<dbReference type="RefSeq" id="XP_007763181.1">
    <property type="nucleotide sequence ID" value="XM_007764991.1"/>
</dbReference>
<evidence type="ECO:0000313" key="4">
    <source>
        <dbReference type="Proteomes" id="UP000053558"/>
    </source>
</evidence>
<accession>A0A5M3N5K2</accession>
<dbReference type="Proteomes" id="UP000053558">
    <property type="component" value="Unassembled WGS sequence"/>
</dbReference>
<dbReference type="AlphaFoldDB" id="A0A5M3N5K2"/>
<dbReference type="GO" id="GO:0043248">
    <property type="term" value="P:proteasome assembly"/>
    <property type="evidence" value="ECO:0007669"/>
    <property type="project" value="InterPro"/>
</dbReference>
<reference evidence="4" key="1">
    <citation type="journal article" date="2012" name="Science">
        <title>The Paleozoic origin of enzymatic lignin decomposition reconstructed from 31 fungal genomes.</title>
        <authorList>
            <person name="Floudas D."/>
            <person name="Binder M."/>
            <person name="Riley R."/>
            <person name="Barry K."/>
            <person name="Blanchette R.A."/>
            <person name="Henrissat B."/>
            <person name="Martinez A.T."/>
            <person name="Otillar R."/>
            <person name="Spatafora J.W."/>
            <person name="Yadav J.S."/>
            <person name="Aerts A."/>
            <person name="Benoit I."/>
            <person name="Boyd A."/>
            <person name="Carlson A."/>
            <person name="Copeland A."/>
            <person name="Coutinho P.M."/>
            <person name="de Vries R.P."/>
            <person name="Ferreira P."/>
            <person name="Findley K."/>
            <person name="Foster B."/>
            <person name="Gaskell J."/>
            <person name="Glotzer D."/>
            <person name="Gorecki P."/>
            <person name="Heitman J."/>
            <person name="Hesse C."/>
            <person name="Hori C."/>
            <person name="Igarashi K."/>
            <person name="Jurgens J.A."/>
            <person name="Kallen N."/>
            <person name="Kersten P."/>
            <person name="Kohler A."/>
            <person name="Kuees U."/>
            <person name="Kumar T.K.A."/>
            <person name="Kuo A."/>
            <person name="LaButti K."/>
            <person name="Larrondo L.F."/>
            <person name="Lindquist E."/>
            <person name="Ling A."/>
            <person name="Lombard V."/>
            <person name="Lucas S."/>
            <person name="Lundell T."/>
            <person name="Martin R."/>
            <person name="McLaughlin D.J."/>
            <person name="Morgenstern I."/>
            <person name="Morin E."/>
            <person name="Murat C."/>
            <person name="Nagy L.G."/>
            <person name="Nolan M."/>
            <person name="Ohm R.A."/>
            <person name="Patyshakuliyeva A."/>
            <person name="Rokas A."/>
            <person name="Ruiz-Duenas F.J."/>
            <person name="Sabat G."/>
            <person name="Salamov A."/>
            <person name="Samejima M."/>
            <person name="Schmutz J."/>
            <person name="Slot J.C."/>
            <person name="St John F."/>
            <person name="Stenlid J."/>
            <person name="Sun H."/>
            <person name="Sun S."/>
            <person name="Syed K."/>
            <person name="Tsang A."/>
            <person name="Wiebenga A."/>
            <person name="Young D."/>
            <person name="Pisabarro A."/>
            <person name="Eastwood D.C."/>
            <person name="Martin F."/>
            <person name="Cullen D."/>
            <person name="Grigoriev I.V."/>
            <person name="Hibbett D.S."/>
        </authorList>
    </citation>
    <scope>NUCLEOTIDE SEQUENCE [LARGE SCALE GENOMIC DNA]</scope>
    <source>
        <strain evidence="4">RWD-64-598 SS2</strain>
    </source>
</reference>
<evidence type="ECO:0008006" key="5">
    <source>
        <dbReference type="Google" id="ProtNLM"/>
    </source>
</evidence>
<organism evidence="3 4">
    <name type="scientific">Coniophora puteana (strain RWD-64-598)</name>
    <name type="common">Brown rot fungus</name>
    <dbReference type="NCBI Taxonomy" id="741705"/>
    <lineage>
        <taxon>Eukaryota</taxon>
        <taxon>Fungi</taxon>
        <taxon>Dikarya</taxon>
        <taxon>Basidiomycota</taxon>
        <taxon>Agaricomycotina</taxon>
        <taxon>Agaricomycetes</taxon>
        <taxon>Agaricomycetidae</taxon>
        <taxon>Boletales</taxon>
        <taxon>Coniophorineae</taxon>
        <taxon>Coniophoraceae</taxon>
        <taxon>Coniophora</taxon>
    </lineage>
</organism>
<dbReference type="PANTHER" id="PTHR12828:SF3">
    <property type="entry name" value="PROTEASOME MATURATION PROTEIN"/>
    <property type="match status" value="1"/>
</dbReference>
<evidence type="ECO:0000256" key="2">
    <source>
        <dbReference type="ARBA" id="ARBA00043974"/>
    </source>
</evidence>
<comment type="similarity">
    <text evidence="2">Belongs to the POMP/UMP1 family.</text>
</comment>
<dbReference type="GeneID" id="19211661"/>
<dbReference type="OMA" id="HADMEKK"/>
<dbReference type="GO" id="GO:0005634">
    <property type="term" value="C:nucleus"/>
    <property type="evidence" value="ECO:0007669"/>
    <property type="project" value="TreeGrafter"/>
</dbReference>
<keyword evidence="1" id="KW-0143">Chaperone</keyword>
<comment type="caution">
    <text evidence="3">The sequence shown here is derived from an EMBL/GenBank/DDBJ whole genome shotgun (WGS) entry which is preliminary data.</text>
</comment>
<gene>
    <name evidence="3" type="ORF">CONPUDRAFT_94694</name>
</gene>
<dbReference type="PANTHER" id="PTHR12828">
    <property type="entry name" value="PROTEASOME MATURATION PROTEIN UMP1"/>
    <property type="match status" value="1"/>
</dbReference>
<dbReference type="EMBL" id="JH711573">
    <property type="protein sequence ID" value="EIW86344.1"/>
    <property type="molecule type" value="Genomic_DNA"/>
</dbReference>
<dbReference type="OrthoDB" id="15001at2759"/>
<proteinExistence type="inferred from homology"/>